<dbReference type="AlphaFoldDB" id="A0A166IGV7"/>
<protein>
    <recommendedName>
        <fullName evidence="2">Non-reducing end beta-L-arabinofuranosidase-like GH127 catalytic domain-containing protein</fullName>
    </recommendedName>
</protein>
<dbReference type="PANTHER" id="PTHR31151">
    <property type="entry name" value="PROLINE-TRNA LIGASE (DUF1680)"/>
    <property type="match status" value="1"/>
</dbReference>
<evidence type="ECO:0000313" key="3">
    <source>
        <dbReference type="EMBL" id="KZP19801.1"/>
    </source>
</evidence>
<dbReference type="InterPro" id="IPR012878">
    <property type="entry name" value="Beta-AFase-like_GH127_cat"/>
</dbReference>
<feature type="chain" id="PRO_5007875274" description="Non-reducing end beta-L-arabinofuranosidase-like GH127 catalytic domain-containing protein" evidence="1">
    <location>
        <begin position="21"/>
        <end position="568"/>
    </location>
</feature>
<organism evidence="3 4">
    <name type="scientific">Athelia psychrophila</name>
    <dbReference type="NCBI Taxonomy" id="1759441"/>
    <lineage>
        <taxon>Eukaryota</taxon>
        <taxon>Fungi</taxon>
        <taxon>Dikarya</taxon>
        <taxon>Basidiomycota</taxon>
        <taxon>Agaricomycotina</taxon>
        <taxon>Agaricomycetes</taxon>
        <taxon>Agaricomycetidae</taxon>
        <taxon>Atheliales</taxon>
        <taxon>Atheliaceae</taxon>
        <taxon>Athelia</taxon>
    </lineage>
</organism>
<dbReference type="EMBL" id="KV417560">
    <property type="protein sequence ID" value="KZP19801.1"/>
    <property type="molecule type" value="Genomic_DNA"/>
</dbReference>
<evidence type="ECO:0000256" key="1">
    <source>
        <dbReference type="SAM" id="SignalP"/>
    </source>
</evidence>
<reference evidence="3 4" key="1">
    <citation type="journal article" date="2016" name="Mol. Biol. Evol.">
        <title>Comparative Genomics of Early-Diverging Mushroom-Forming Fungi Provides Insights into the Origins of Lignocellulose Decay Capabilities.</title>
        <authorList>
            <person name="Nagy L.G."/>
            <person name="Riley R."/>
            <person name="Tritt A."/>
            <person name="Adam C."/>
            <person name="Daum C."/>
            <person name="Floudas D."/>
            <person name="Sun H."/>
            <person name="Yadav J.S."/>
            <person name="Pangilinan J."/>
            <person name="Larsson K.H."/>
            <person name="Matsuura K."/>
            <person name="Barry K."/>
            <person name="Labutti K."/>
            <person name="Kuo R."/>
            <person name="Ohm R.A."/>
            <person name="Bhattacharya S.S."/>
            <person name="Shirouzu T."/>
            <person name="Yoshinaga Y."/>
            <person name="Martin F.M."/>
            <person name="Grigoriev I.V."/>
            <person name="Hibbett D.S."/>
        </authorList>
    </citation>
    <scope>NUCLEOTIDE SEQUENCE [LARGE SCALE GENOMIC DNA]</scope>
    <source>
        <strain evidence="3 4">CBS 109695</strain>
    </source>
</reference>
<keyword evidence="1" id="KW-0732">Signal</keyword>
<dbReference type="OrthoDB" id="5358475at2759"/>
<gene>
    <name evidence="3" type="ORF">FIBSPDRAFT_862288</name>
</gene>
<evidence type="ECO:0000313" key="4">
    <source>
        <dbReference type="Proteomes" id="UP000076532"/>
    </source>
</evidence>
<keyword evidence="4" id="KW-1185">Reference proteome</keyword>
<feature type="domain" description="Non-reducing end beta-L-arabinofuranosidase-like GH127 catalytic" evidence="2">
    <location>
        <begin position="63"/>
        <end position="409"/>
    </location>
</feature>
<sequence length="568" mass="61835">MLSKLSEAAVLFGLLCNINAVVSTATPRAATSLLPQMYKRLPLGAVLPSGWLTDQLTLQANGLHGNEYEFYNWVANGTWTGGTATYSDLNEGPSYWFNGNVGAAFLLNDSRLKSQVQSFLDYVIDNQGSDGWIGPEPRTLWGRYPYMLGAMQFAEADPTQTDKIVTSMMKFVTLTNTMLHNNYTGIEEWGAARWQDYTLVLQWLYDEHANGQEAMLLDTMQLLKASGMDWTSVFSAANFPTGDVGSDGTIENHGVNLGQALKSEAVGYRFTQSQADVASTSQRWDILYKYHGLPTGIFNADEHLAGLDANRGAELCMVVETMYSGSYVWQSFGDNAIADKVERMAYNALPATLTGNMWSHQYLQQLNQIWAKPLQPNVFATDGSYSNVFGIEPNYPCCAVNHGQGWPKFISNAFVTTPDQSSLVQVYLGPFTVKTTLANNNAVSVSVNTHYPFADNITVSITAGSAYTHYVRIPTWAQTNGQGTISVNSGAPAAISVNGDSLLAVHAAAGTTTFVLNLPANIEKTYGPSGGLQVGRGPLFWSSDIFHSDKTLATNAVMSSNRHPGLRG</sequence>
<dbReference type="Proteomes" id="UP000076532">
    <property type="component" value="Unassembled WGS sequence"/>
</dbReference>
<dbReference type="STRING" id="436010.A0A166IGV7"/>
<evidence type="ECO:0000259" key="2">
    <source>
        <dbReference type="Pfam" id="PF07944"/>
    </source>
</evidence>
<accession>A0A166IGV7</accession>
<dbReference type="Pfam" id="PF07944">
    <property type="entry name" value="Beta-AFase-like_GH127_cat"/>
    <property type="match status" value="1"/>
</dbReference>
<dbReference type="PANTHER" id="PTHR31151:SF0">
    <property type="entry name" value="PROLINE-TRNA LIGASE (DUF1680)"/>
    <property type="match status" value="1"/>
</dbReference>
<proteinExistence type="predicted"/>
<name>A0A166IGV7_9AGAM</name>
<feature type="signal peptide" evidence="1">
    <location>
        <begin position="1"/>
        <end position="20"/>
    </location>
</feature>